<evidence type="ECO:0000256" key="3">
    <source>
        <dbReference type="ARBA" id="ARBA00022691"/>
    </source>
</evidence>
<dbReference type="Pfam" id="PF10672">
    <property type="entry name" value="Methyltrans_SAM"/>
    <property type="match status" value="1"/>
</dbReference>
<dbReference type="EMBL" id="CP149782">
    <property type="protein sequence ID" value="WYF45226.1"/>
    <property type="molecule type" value="Genomic_DNA"/>
</dbReference>
<dbReference type="RefSeq" id="WP_339096418.1">
    <property type="nucleotide sequence ID" value="NZ_CP149782.1"/>
</dbReference>
<evidence type="ECO:0000313" key="5">
    <source>
        <dbReference type="EMBL" id="WYF45226.1"/>
    </source>
</evidence>
<dbReference type="SUPFAM" id="SSF53335">
    <property type="entry name" value="S-adenosyl-L-methionine-dependent methyltransferases"/>
    <property type="match status" value="1"/>
</dbReference>
<dbReference type="EC" id="2.1.1.-" evidence="5"/>
<accession>A0AAU6Q4M7</accession>
<keyword evidence="1 5" id="KW-0489">Methyltransferase</keyword>
<evidence type="ECO:0000256" key="2">
    <source>
        <dbReference type="ARBA" id="ARBA00022679"/>
    </source>
</evidence>
<protein>
    <submittedName>
        <fullName evidence="5">Class I SAM-dependent rRNA methyltransferase</fullName>
        <ecNumber evidence="5">2.1.1.-</ecNumber>
    </submittedName>
</protein>
<evidence type="ECO:0000256" key="1">
    <source>
        <dbReference type="ARBA" id="ARBA00022603"/>
    </source>
</evidence>
<organism evidence="5">
    <name type="scientific">Deinococcus sp. VB142</name>
    <dbReference type="NCBI Taxonomy" id="3112952"/>
    <lineage>
        <taxon>Bacteria</taxon>
        <taxon>Thermotogati</taxon>
        <taxon>Deinococcota</taxon>
        <taxon>Deinococci</taxon>
        <taxon>Deinococcales</taxon>
        <taxon>Deinococcaceae</taxon>
        <taxon>Deinococcus</taxon>
    </lineage>
</organism>
<feature type="domain" description="S-adenosylmethionine-dependent methyltransferase" evidence="4">
    <location>
        <begin position="88"/>
        <end position="274"/>
    </location>
</feature>
<dbReference type="InterPro" id="IPR019614">
    <property type="entry name" value="SAM-dep_methyl-trfase"/>
</dbReference>
<dbReference type="AlphaFoldDB" id="A0AAU6Q4M7"/>
<gene>
    <name evidence="5" type="ORF">WDJ50_03630</name>
</gene>
<dbReference type="Gene3D" id="3.30.750.80">
    <property type="entry name" value="RNA methyltransferase domain (HRMD) like"/>
    <property type="match status" value="1"/>
</dbReference>
<evidence type="ECO:0000259" key="4">
    <source>
        <dbReference type="Pfam" id="PF10672"/>
    </source>
</evidence>
<keyword evidence="3" id="KW-0949">S-adenosyl-L-methionine</keyword>
<name>A0AAU6Q4M7_9DEIO</name>
<dbReference type="Gene3D" id="3.40.50.150">
    <property type="entry name" value="Vaccinia Virus protein VP39"/>
    <property type="match status" value="1"/>
</dbReference>
<sequence>MTHLLSPDLLARALERRAALPAAGTTFYRAVHTTETAGAWTLDVAGDAGVLSLYTEMPEDAETELAAHCAEAAGLAGVYLKRRPPEARHLANVAREWLSPPDPVWGEARPSMTALEEGVPFLIRPGADLSLGLFADARPARRWVRERGAARVLNTFAYTCGFGLSAALGGAQAVKNVDLSRKVLQWGQENYALSGLDAPDQDFLYGDVFGWLERLRKRGDLFDLVILDPPGFARSKAGTWRADKDYGRLVAQASAVTAAGGQLLTLLNHAGVSAAGLARQVQQGLASSGRQAKQVQTLGPGRDYPGATHLKVQVWQLTDG</sequence>
<proteinExistence type="predicted"/>
<dbReference type="InterPro" id="IPR029063">
    <property type="entry name" value="SAM-dependent_MTases_sf"/>
</dbReference>
<dbReference type="PANTHER" id="PTHR43042:SF3">
    <property type="entry name" value="RIBOSOMAL RNA LARGE SUBUNIT METHYLTRANSFERASE YWBD-RELATED"/>
    <property type="match status" value="1"/>
</dbReference>
<reference evidence="5" key="1">
    <citation type="submission" date="2024-03" db="EMBL/GenBank/DDBJ databases">
        <title>Deinococcus weizhi sp. nov., isolated from human skin.</title>
        <authorList>
            <person name="Wei Z."/>
            <person name="Tian F."/>
            <person name="Yang C."/>
            <person name="Xin L.T."/>
            <person name="Wen Z.J."/>
            <person name="Lan K.C."/>
            <person name="Yu L."/>
            <person name="Zhe W."/>
            <person name="Dan F.D."/>
            <person name="Jun W."/>
            <person name="Rui Z."/>
            <person name="Yong X.J."/>
            <person name="Ting Y."/>
            <person name="Wei X."/>
            <person name="Xu Z.G."/>
            <person name="Xin Z."/>
            <person name="Dong F.G."/>
            <person name="Ni X.M."/>
            <person name="Zheng M.G."/>
            <person name="Chun Y."/>
            <person name="Qian W.X."/>
        </authorList>
    </citation>
    <scope>NUCLEOTIDE SEQUENCE</scope>
    <source>
        <strain evidence="5">VB142</strain>
    </source>
</reference>
<dbReference type="PANTHER" id="PTHR43042">
    <property type="entry name" value="SAM-DEPENDENT METHYLTRANSFERASE"/>
    <property type="match status" value="1"/>
</dbReference>
<keyword evidence="2 5" id="KW-0808">Transferase</keyword>
<dbReference type="GO" id="GO:0032259">
    <property type="term" value="P:methylation"/>
    <property type="evidence" value="ECO:0007669"/>
    <property type="project" value="UniProtKB-KW"/>
</dbReference>
<dbReference type="GO" id="GO:0008168">
    <property type="term" value="F:methyltransferase activity"/>
    <property type="evidence" value="ECO:0007669"/>
    <property type="project" value="UniProtKB-KW"/>
</dbReference>